<evidence type="ECO:0000256" key="2">
    <source>
        <dbReference type="SAM" id="Phobius"/>
    </source>
</evidence>
<feature type="compositionally biased region" description="Acidic residues" evidence="1">
    <location>
        <begin position="174"/>
        <end position="184"/>
    </location>
</feature>
<dbReference type="Proteomes" id="UP000587508">
    <property type="component" value="Unassembled WGS sequence"/>
</dbReference>
<evidence type="ECO:0000313" key="4">
    <source>
        <dbReference type="Proteomes" id="UP000587508"/>
    </source>
</evidence>
<organism evidence="3 4">
    <name type="scientific">Xanthomonas hortorum pv. carotae</name>
    <dbReference type="NCBI Taxonomy" id="487904"/>
    <lineage>
        <taxon>Bacteria</taxon>
        <taxon>Pseudomonadati</taxon>
        <taxon>Pseudomonadota</taxon>
        <taxon>Gammaproteobacteria</taxon>
        <taxon>Lysobacterales</taxon>
        <taxon>Lysobacteraceae</taxon>
        <taxon>Xanthomonas</taxon>
    </lineage>
</organism>
<protein>
    <submittedName>
        <fullName evidence="3">Uncharacterized protein</fullName>
    </submittedName>
</protein>
<dbReference type="EMBL" id="CAJDKC010000005">
    <property type="protein sequence ID" value="CAD0363214.1"/>
    <property type="molecule type" value="Genomic_DNA"/>
</dbReference>
<keyword evidence="2" id="KW-0812">Transmembrane</keyword>
<evidence type="ECO:0000256" key="1">
    <source>
        <dbReference type="SAM" id="MobiDB-lite"/>
    </source>
</evidence>
<proteinExistence type="predicted"/>
<feature type="compositionally biased region" description="Pro residues" evidence="1">
    <location>
        <begin position="1"/>
        <end position="26"/>
    </location>
</feature>
<reference evidence="3 4" key="1">
    <citation type="submission" date="2020-07" db="EMBL/GenBank/DDBJ databases">
        <authorList>
            <person name="Pothier F. J."/>
        </authorList>
    </citation>
    <scope>NUCLEOTIDE SEQUENCE [LARGE SCALE GENOMIC DNA]</scope>
    <source>
        <strain evidence="3 4">CFBP 7900</strain>
    </source>
</reference>
<accession>A0A6V7FI33</accession>
<gene>
    <name evidence="3" type="ORF">CFBP7900_39110</name>
</gene>
<dbReference type="EMBL" id="CAJDKC010000005">
    <property type="protein sequence ID" value="CAD0363211.1"/>
    <property type="molecule type" value="Genomic_DNA"/>
</dbReference>
<feature type="compositionally biased region" description="Low complexity" evidence="1">
    <location>
        <begin position="27"/>
        <end position="39"/>
    </location>
</feature>
<dbReference type="AlphaFoldDB" id="A0A6V7FI33"/>
<feature type="region of interest" description="Disordered" evidence="1">
    <location>
        <begin position="1"/>
        <end position="39"/>
    </location>
</feature>
<feature type="transmembrane region" description="Helical" evidence="2">
    <location>
        <begin position="51"/>
        <end position="84"/>
    </location>
</feature>
<name>A0A6V7FI33_9XANT</name>
<dbReference type="RefSeq" id="WP_023905400.1">
    <property type="nucleotide sequence ID" value="NZ_CAJDKC010000005.1"/>
</dbReference>
<feature type="region of interest" description="Disordered" evidence="1">
    <location>
        <begin position="164"/>
        <end position="184"/>
    </location>
</feature>
<keyword evidence="2" id="KW-1133">Transmembrane helix</keyword>
<keyword evidence="2" id="KW-0472">Membrane</keyword>
<comment type="caution">
    <text evidence="3">The sequence shown here is derived from an EMBL/GenBank/DDBJ whole genome shotgun (WGS) entry which is preliminary data.</text>
</comment>
<sequence length="184" mass="19205">MSLLPPPLPPLSPPPQSPLSPPPQSPFPSSTSAAAPSAPAVRPVRKRLSGVAIGLIGLAACAMLFGMLVLGALGWLIVTGWSLFADQARTALQDDAVVQERIGQIHTMRVDLYRTGLAPGGDDFVFNVEGDRGAGRVHATWVSAGAESETLTNGTLTMRDGSEYALPGATAENTETDSADSWEQ</sequence>
<evidence type="ECO:0000313" key="3">
    <source>
        <dbReference type="EMBL" id="CAD0363211.1"/>
    </source>
</evidence>